<dbReference type="AlphaFoldDB" id="A0A8J9Z5K1"/>
<protein>
    <submittedName>
        <fullName evidence="2">Hypp7996 protein</fullName>
    </submittedName>
</protein>
<feature type="signal peptide" evidence="1">
    <location>
        <begin position="1"/>
        <end position="24"/>
    </location>
</feature>
<evidence type="ECO:0000313" key="2">
    <source>
        <dbReference type="EMBL" id="CAH1247726.1"/>
    </source>
</evidence>
<keyword evidence="1" id="KW-0732">Signal</keyword>
<gene>
    <name evidence="2" type="primary">Hypp7996</name>
    <name evidence="2" type="ORF">BLAG_LOCUS9311</name>
</gene>
<organism evidence="2 3">
    <name type="scientific">Branchiostoma lanceolatum</name>
    <name type="common">Common lancelet</name>
    <name type="synonym">Amphioxus lanceolatum</name>
    <dbReference type="NCBI Taxonomy" id="7740"/>
    <lineage>
        <taxon>Eukaryota</taxon>
        <taxon>Metazoa</taxon>
        <taxon>Chordata</taxon>
        <taxon>Cephalochordata</taxon>
        <taxon>Leptocardii</taxon>
        <taxon>Amphioxiformes</taxon>
        <taxon>Branchiostomatidae</taxon>
        <taxon>Branchiostoma</taxon>
    </lineage>
</organism>
<name>A0A8J9Z5K1_BRALA</name>
<dbReference type="Proteomes" id="UP000838412">
    <property type="component" value="Chromosome 16"/>
</dbReference>
<dbReference type="EMBL" id="OV696701">
    <property type="protein sequence ID" value="CAH1247726.1"/>
    <property type="molecule type" value="Genomic_DNA"/>
</dbReference>
<feature type="chain" id="PRO_5035432795" evidence="1">
    <location>
        <begin position="25"/>
        <end position="141"/>
    </location>
</feature>
<keyword evidence="3" id="KW-1185">Reference proteome</keyword>
<sequence>MGHPATLLLGSSIVVFLLVPAIYGSPIHLYGKDNGEESGVNGYLTSVGEGRNEVTCWRRMAAAQTVATIPQSAIGTHQPTTGELLLLRQAEGDDAESWAHDKAEGGVMDWYWYRRRSFDSPITEKTPAYLSNKRGNNHIGK</sequence>
<proteinExistence type="predicted"/>
<evidence type="ECO:0000313" key="3">
    <source>
        <dbReference type="Proteomes" id="UP000838412"/>
    </source>
</evidence>
<reference evidence="2" key="1">
    <citation type="submission" date="2022-01" db="EMBL/GenBank/DDBJ databases">
        <authorList>
            <person name="Braso-Vives M."/>
        </authorList>
    </citation>
    <scope>NUCLEOTIDE SEQUENCE</scope>
</reference>
<accession>A0A8J9Z5K1</accession>
<evidence type="ECO:0000256" key="1">
    <source>
        <dbReference type="SAM" id="SignalP"/>
    </source>
</evidence>